<sequence length="285" mass="30749">MGDVEELLVPGGMTHGRESAWQVIVGVNKFRLDKEEPLATRSIDNAAVLQQQVEQLRRIRESRDEDHCMEALDALAKAAPMSQKESPNLLELAVEAARRRCTVGEISDALEFGGWGRYVPTDSVISGVYGQAYGEDAADIQSAMAEVRVFEERAGRRPRVLVAKMGQDGHDRGAKVIATGLADLGFDVDIGPLFQTPEEVARQAVDADVHCVGVSSQAAGHRTLVPQLRKALQDAGVGHVLLVIGGVIPQEDYQFLYDNGVGCIFGPGTRIPAAAKEMLAKLPLN</sequence>
<evidence type="ECO:0000256" key="3">
    <source>
        <dbReference type="ARBA" id="ARBA00022628"/>
    </source>
</evidence>
<keyword evidence="3" id="KW-0846">Cobalamin</keyword>
<evidence type="ECO:0000313" key="8">
    <source>
        <dbReference type="EMBL" id="KAK3251548.1"/>
    </source>
</evidence>
<dbReference type="GO" id="GO:0004494">
    <property type="term" value="F:methylmalonyl-CoA mutase activity"/>
    <property type="evidence" value="ECO:0007669"/>
    <property type="project" value="UniProtKB-EC"/>
</dbReference>
<dbReference type="GO" id="GO:0005739">
    <property type="term" value="C:mitochondrion"/>
    <property type="evidence" value="ECO:0007669"/>
    <property type="project" value="TreeGrafter"/>
</dbReference>
<gene>
    <name evidence="8" type="ORF">CYMTET_39107</name>
</gene>
<keyword evidence="9" id="KW-1185">Reference proteome</keyword>
<dbReference type="InterPro" id="IPR036724">
    <property type="entry name" value="Cobalamin-bd_sf"/>
</dbReference>
<dbReference type="Pfam" id="PF01642">
    <property type="entry name" value="MM_CoA_mutase"/>
    <property type="match status" value="1"/>
</dbReference>
<proteinExistence type="inferred from homology"/>
<dbReference type="SUPFAM" id="SSF51703">
    <property type="entry name" value="Cobalamin (vitamin B12)-dependent enzymes"/>
    <property type="match status" value="1"/>
</dbReference>
<dbReference type="PANTHER" id="PTHR48101">
    <property type="entry name" value="METHYLMALONYL-COA MUTASE, MITOCHONDRIAL-RELATED"/>
    <property type="match status" value="1"/>
</dbReference>
<keyword evidence="6" id="KW-0170">Cobalt</keyword>
<comment type="similarity">
    <text evidence="2">Belongs to the methylmalonyl-CoA mutase family.</text>
</comment>
<dbReference type="Gene3D" id="3.20.20.240">
    <property type="entry name" value="Methylmalonyl-CoA mutase"/>
    <property type="match status" value="1"/>
</dbReference>
<keyword evidence="5" id="KW-0413">Isomerase</keyword>
<evidence type="ECO:0000256" key="4">
    <source>
        <dbReference type="ARBA" id="ARBA00022723"/>
    </source>
</evidence>
<comment type="caution">
    <text evidence="8">The sequence shown here is derived from an EMBL/GenBank/DDBJ whole genome shotgun (WGS) entry which is preliminary data.</text>
</comment>
<dbReference type="GO" id="GO:0046872">
    <property type="term" value="F:metal ion binding"/>
    <property type="evidence" value="ECO:0007669"/>
    <property type="project" value="UniProtKB-KW"/>
</dbReference>
<dbReference type="InterPro" id="IPR016176">
    <property type="entry name" value="Cbl-dep_enz_cat"/>
</dbReference>
<dbReference type="PROSITE" id="PS51332">
    <property type="entry name" value="B12_BINDING"/>
    <property type="match status" value="1"/>
</dbReference>
<evidence type="ECO:0000256" key="5">
    <source>
        <dbReference type="ARBA" id="ARBA00023235"/>
    </source>
</evidence>
<evidence type="ECO:0000256" key="2">
    <source>
        <dbReference type="ARBA" id="ARBA00008465"/>
    </source>
</evidence>
<dbReference type="Gene3D" id="3.40.50.280">
    <property type="entry name" value="Cobalamin-binding domain"/>
    <property type="match status" value="1"/>
</dbReference>
<dbReference type="InterPro" id="IPR006158">
    <property type="entry name" value="Cobalamin-bd"/>
</dbReference>
<dbReference type="AlphaFoldDB" id="A0AAE0CAP7"/>
<dbReference type="Pfam" id="PF02310">
    <property type="entry name" value="B12-binding"/>
    <property type="match status" value="1"/>
</dbReference>
<dbReference type="EMBL" id="LGRX02025972">
    <property type="protein sequence ID" value="KAK3251548.1"/>
    <property type="molecule type" value="Genomic_DNA"/>
</dbReference>
<evidence type="ECO:0000256" key="6">
    <source>
        <dbReference type="ARBA" id="ARBA00023285"/>
    </source>
</evidence>
<dbReference type="SUPFAM" id="SSF52242">
    <property type="entry name" value="Cobalamin (vitamin B12)-binding domain"/>
    <property type="match status" value="1"/>
</dbReference>
<reference evidence="8 9" key="1">
    <citation type="journal article" date="2015" name="Genome Biol. Evol.">
        <title>Comparative Genomics of a Bacterivorous Green Alga Reveals Evolutionary Causalities and Consequences of Phago-Mixotrophic Mode of Nutrition.</title>
        <authorList>
            <person name="Burns J.A."/>
            <person name="Paasch A."/>
            <person name="Narechania A."/>
            <person name="Kim E."/>
        </authorList>
    </citation>
    <scope>NUCLEOTIDE SEQUENCE [LARGE SCALE GENOMIC DNA]</scope>
    <source>
        <strain evidence="8 9">PLY_AMNH</strain>
    </source>
</reference>
<evidence type="ECO:0000259" key="7">
    <source>
        <dbReference type="PROSITE" id="PS51332"/>
    </source>
</evidence>
<name>A0AAE0CAP7_9CHLO</name>
<evidence type="ECO:0000313" key="9">
    <source>
        <dbReference type="Proteomes" id="UP001190700"/>
    </source>
</evidence>
<comment type="cofactor">
    <cofactor evidence="1">
        <name>adenosylcob(III)alamin</name>
        <dbReference type="ChEBI" id="CHEBI:18408"/>
    </cofactor>
</comment>
<accession>A0AAE0CAP7</accession>
<dbReference type="CDD" id="cd02071">
    <property type="entry name" value="MM_CoA_mut_B12_BD"/>
    <property type="match status" value="1"/>
</dbReference>
<dbReference type="GO" id="GO:0019678">
    <property type="term" value="P:propionate metabolic process, methylmalonyl pathway"/>
    <property type="evidence" value="ECO:0007669"/>
    <property type="project" value="TreeGrafter"/>
</dbReference>
<dbReference type="PANTHER" id="PTHR48101:SF4">
    <property type="entry name" value="METHYLMALONYL-COA MUTASE, MITOCHONDRIAL"/>
    <property type="match status" value="1"/>
</dbReference>
<organism evidence="8 9">
    <name type="scientific">Cymbomonas tetramitiformis</name>
    <dbReference type="NCBI Taxonomy" id="36881"/>
    <lineage>
        <taxon>Eukaryota</taxon>
        <taxon>Viridiplantae</taxon>
        <taxon>Chlorophyta</taxon>
        <taxon>Pyramimonadophyceae</taxon>
        <taxon>Pyramimonadales</taxon>
        <taxon>Pyramimonadaceae</taxon>
        <taxon>Cymbomonas</taxon>
    </lineage>
</organism>
<dbReference type="Proteomes" id="UP001190700">
    <property type="component" value="Unassembled WGS sequence"/>
</dbReference>
<protein>
    <recommendedName>
        <fullName evidence="7">B12-binding domain-containing protein</fullName>
    </recommendedName>
</protein>
<keyword evidence="4" id="KW-0479">Metal-binding</keyword>
<dbReference type="InterPro" id="IPR006159">
    <property type="entry name" value="Acid_CoA_mut_C"/>
</dbReference>
<dbReference type="InterPro" id="IPR006099">
    <property type="entry name" value="MeMalonylCoA_mutase_a/b_cat"/>
</dbReference>
<feature type="domain" description="B12-binding" evidence="7">
    <location>
        <begin position="157"/>
        <end position="285"/>
    </location>
</feature>
<dbReference type="GO" id="GO:0031419">
    <property type="term" value="F:cobalamin binding"/>
    <property type="evidence" value="ECO:0007669"/>
    <property type="project" value="UniProtKB-KW"/>
</dbReference>
<dbReference type="NCBIfam" id="TIGR00640">
    <property type="entry name" value="acid_CoA_mut_C"/>
    <property type="match status" value="1"/>
</dbReference>
<evidence type="ECO:0000256" key="1">
    <source>
        <dbReference type="ARBA" id="ARBA00001922"/>
    </source>
</evidence>